<proteinExistence type="evidence at transcript level"/>
<dbReference type="AlphaFoldDB" id="C4J2H6"/>
<feature type="transmembrane region" description="Helical" evidence="1">
    <location>
        <begin position="12"/>
        <end position="31"/>
    </location>
</feature>
<evidence type="ECO:0000256" key="1">
    <source>
        <dbReference type="SAM" id="Phobius"/>
    </source>
</evidence>
<name>C4J2H6_MAIZE</name>
<protein>
    <submittedName>
        <fullName evidence="2">Uncharacterized protein</fullName>
    </submittedName>
</protein>
<evidence type="ECO:0000313" key="2">
    <source>
        <dbReference type="EMBL" id="ACR35376.1"/>
    </source>
</evidence>
<keyword evidence="1" id="KW-1133">Transmembrane helix</keyword>
<reference evidence="2" key="2">
    <citation type="submission" date="2012-06" db="EMBL/GenBank/DDBJ databases">
        <authorList>
            <person name="Yu Y."/>
            <person name="Currie J."/>
            <person name="Lomeli R."/>
            <person name="Angelova A."/>
            <person name="Collura K."/>
            <person name="Wissotski M."/>
            <person name="Campos D."/>
            <person name="Kudrna D."/>
            <person name="Golser W."/>
            <person name="Ashely E."/>
            <person name="Descour A."/>
            <person name="Fernandes J."/>
            <person name="Soderlund C."/>
            <person name="Walbot V."/>
        </authorList>
    </citation>
    <scope>NUCLEOTIDE SEQUENCE</scope>
    <source>
        <strain evidence="2">B73</strain>
    </source>
</reference>
<keyword evidence="1" id="KW-0812">Transmembrane</keyword>
<sequence>MTEHDLESSSKLTAAFCYIFWSFFFFTCLLYKRNFYS</sequence>
<accession>C4J2H6</accession>
<organism evidence="2">
    <name type="scientific">Zea mays</name>
    <name type="common">Maize</name>
    <dbReference type="NCBI Taxonomy" id="4577"/>
    <lineage>
        <taxon>Eukaryota</taxon>
        <taxon>Viridiplantae</taxon>
        <taxon>Streptophyta</taxon>
        <taxon>Embryophyta</taxon>
        <taxon>Tracheophyta</taxon>
        <taxon>Spermatophyta</taxon>
        <taxon>Magnoliopsida</taxon>
        <taxon>Liliopsida</taxon>
        <taxon>Poales</taxon>
        <taxon>Poaceae</taxon>
        <taxon>PACMAD clade</taxon>
        <taxon>Panicoideae</taxon>
        <taxon>Andropogonodae</taxon>
        <taxon>Andropogoneae</taxon>
        <taxon>Tripsacinae</taxon>
        <taxon>Zea</taxon>
    </lineage>
</organism>
<keyword evidence="1" id="KW-0472">Membrane</keyword>
<reference evidence="2" key="1">
    <citation type="journal article" date="2009" name="PLoS Genet.">
        <title>Sequencing, mapping, and analysis of 27,455 maize full-length cDNAs.</title>
        <authorList>
            <person name="Soderlund C."/>
            <person name="Descour A."/>
            <person name="Kudrna D."/>
            <person name="Bomhoff M."/>
            <person name="Boyd L."/>
            <person name="Currie J."/>
            <person name="Angelova A."/>
            <person name="Collura K."/>
            <person name="Wissotski M."/>
            <person name="Ashley E."/>
            <person name="Morrow D."/>
            <person name="Fernandes J."/>
            <person name="Walbot V."/>
            <person name="Yu Y."/>
        </authorList>
    </citation>
    <scope>NUCLEOTIDE SEQUENCE</scope>
    <source>
        <strain evidence="2">B73</strain>
    </source>
</reference>
<dbReference type="EMBL" id="BT085023">
    <property type="protein sequence ID" value="ACR35376.1"/>
    <property type="molecule type" value="mRNA"/>
</dbReference>